<reference evidence="2" key="1">
    <citation type="submission" date="2018-11" db="EMBL/GenBank/DDBJ databases">
        <authorList>
            <consortium name="Pathogen Informatics"/>
        </authorList>
    </citation>
    <scope>NUCLEOTIDE SEQUENCE</scope>
</reference>
<sequence>MCVRTVRRISYLLPPQFESPPNGSLLTPNADALTCDWSICSNQSATRRQDAPSRPTCWEAGEPSRSHQKRPEPRIESISQSNRAALEAQCSDWWTRQAQEHLLAVLSWALLRLRKGPIRARRVHQSASCQPPPASRKASLHAALFALHQLMQTSKLQLFQITSHVDAGSGGIRKKQDRVGPEHVCPPKENDKMGSFHESPS</sequence>
<feature type="region of interest" description="Disordered" evidence="1">
    <location>
        <begin position="46"/>
        <end position="80"/>
    </location>
</feature>
<feature type="compositionally biased region" description="Basic and acidic residues" evidence="1">
    <location>
        <begin position="177"/>
        <end position="201"/>
    </location>
</feature>
<dbReference type="EMBL" id="CAAALY010035630">
    <property type="protein sequence ID" value="VEL18096.1"/>
    <property type="molecule type" value="Genomic_DNA"/>
</dbReference>
<name>A0A448WR37_9PLAT</name>
<keyword evidence="3" id="KW-1185">Reference proteome</keyword>
<comment type="caution">
    <text evidence="2">The sequence shown here is derived from an EMBL/GenBank/DDBJ whole genome shotgun (WGS) entry which is preliminary data.</text>
</comment>
<gene>
    <name evidence="2" type="ORF">PXEA_LOCUS11536</name>
</gene>
<accession>A0A448WR37</accession>
<evidence type="ECO:0000256" key="1">
    <source>
        <dbReference type="SAM" id="MobiDB-lite"/>
    </source>
</evidence>
<proteinExistence type="predicted"/>
<evidence type="ECO:0000313" key="3">
    <source>
        <dbReference type="Proteomes" id="UP000784294"/>
    </source>
</evidence>
<dbReference type="AlphaFoldDB" id="A0A448WR37"/>
<protein>
    <submittedName>
        <fullName evidence="2">Uncharacterized protein</fullName>
    </submittedName>
</protein>
<feature type="compositionally biased region" description="Basic and acidic residues" evidence="1">
    <location>
        <begin position="62"/>
        <end position="75"/>
    </location>
</feature>
<feature type="region of interest" description="Disordered" evidence="1">
    <location>
        <begin position="168"/>
        <end position="201"/>
    </location>
</feature>
<organism evidence="2 3">
    <name type="scientific">Protopolystoma xenopodis</name>
    <dbReference type="NCBI Taxonomy" id="117903"/>
    <lineage>
        <taxon>Eukaryota</taxon>
        <taxon>Metazoa</taxon>
        <taxon>Spiralia</taxon>
        <taxon>Lophotrochozoa</taxon>
        <taxon>Platyhelminthes</taxon>
        <taxon>Monogenea</taxon>
        <taxon>Polyopisthocotylea</taxon>
        <taxon>Polystomatidea</taxon>
        <taxon>Polystomatidae</taxon>
        <taxon>Protopolystoma</taxon>
    </lineage>
</organism>
<dbReference type="Proteomes" id="UP000784294">
    <property type="component" value="Unassembled WGS sequence"/>
</dbReference>
<evidence type="ECO:0000313" key="2">
    <source>
        <dbReference type="EMBL" id="VEL18096.1"/>
    </source>
</evidence>